<feature type="compositionally biased region" description="Low complexity" evidence="1">
    <location>
        <begin position="17"/>
        <end position="27"/>
    </location>
</feature>
<dbReference type="Proteomes" id="UP000048948">
    <property type="component" value="Unassembled WGS sequence"/>
</dbReference>
<organism evidence="2 3">
    <name type="scientific">Mycobacterium tuberculosis</name>
    <dbReference type="NCBI Taxonomy" id="1773"/>
    <lineage>
        <taxon>Bacteria</taxon>
        <taxon>Bacillati</taxon>
        <taxon>Actinomycetota</taxon>
        <taxon>Actinomycetes</taxon>
        <taxon>Mycobacteriales</taxon>
        <taxon>Mycobacteriaceae</taxon>
        <taxon>Mycobacterium</taxon>
        <taxon>Mycobacterium tuberculosis complex</taxon>
    </lineage>
</organism>
<dbReference type="EMBL" id="CNGE01001926">
    <property type="protein sequence ID" value="CKU61865.1"/>
    <property type="molecule type" value="Genomic_DNA"/>
</dbReference>
<evidence type="ECO:0000256" key="1">
    <source>
        <dbReference type="SAM" id="MobiDB-lite"/>
    </source>
</evidence>
<evidence type="ECO:0000313" key="3">
    <source>
        <dbReference type="Proteomes" id="UP000048948"/>
    </source>
</evidence>
<dbReference type="AlphaFoldDB" id="A0A655ASJ3"/>
<sequence>MVSAFDAARPCGEPRPTSATSAATAASTSSAAMVISPMSAASRAPNFSPVR</sequence>
<accession>A0A655ASJ3</accession>
<gene>
    <name evidence="2" type="ORF">ERS027646_04890</name>
</gene>
<reference evidence="2 3" key="1">
    <citation type="submission" date="2015-03" db="EMBL/GenBank/DDBJ databases">
        <authorList>
            <consortium name="Pathogen Informatics"/>
        </authorList>
    </citation>
    <scope>NUCLEOTIDE SEQUENCE [LARGE SCALE GENOMIC DNA]</scope>
    <source>
        <strain evidence="2 3">Bir 172</strain>
    </source>
</reference>
<feature type="region of interest" description="Disordered" evidence="1">
    <location>
        <begin position="1"/>
        <end position="27"/>
    </location>
</feature>
<protein>
    <submittedName>
        <fullName evidence="2">Uncharacterized protein</fullName>
    </submittedName>
</protein>
<evidence type="ECO:0000313" key="2">
    <source>
        <dbReference type="EMBL" id="CKU61865.1"/>
    </source>
</evidence>
<proteinExistence type="predicted"/>
<name>A0A655ASJ3_MYCTX</name>